<dbReference type="GO" id="GO:0000160">
    <property type="term" value="P:phosphorelay signal transduction system"/>
    <property type="evidence" value="ECO:0007669"/>
    <property type="project" value="InterPro"/>
</dbReference>
<feature type="domain" description="Response regulatory" evidence="1">
    <location>
        <begin position="8"/>
        <end position="129"/>
    </location>
</feature>
<evidence type="ECO:0000259" key="1">
    <source>
        <dbReference type="PROSITE" id="PS50110"/>
    </source>
</evidence>
<dbReference type="AlphaFoldDB" id="A0A3B1C1D7"/>
<accession>A0A3B1C1D7</accession>
<reference evidence="2" key="1">
    <citation type="submission" date="2018-06" db="EMBL/GenBank/DDBJ databases">
        <authorList>
            <person name="Zhirakovskaya E."/>
        </authorList>
    </citation>
    <scope>NUCLEOTIDE SEQUENCE</scope>
</reference>
<dbReference type="Pfam" id="PF00072">
    <property type="entry name" value="Response_reg"/>
    <property type="match status" value="1"/>
</dbReference>
<dbReference type="SMART" id="SM00448">
    <property type="entry name" value="REC"/>
    <property type="match status" value="1"/>
</dbReference>
<dbReference type="Gene3D" id="3.40.50.2300">
    <property type="match status" value="1"/>
</dbReference>
<evidence type="ECO:0000313" key="2">
    <source>
        <dbReference type="EMBL" id="VAX24009.1"/>
    </source>
</evidence>
<dbReference type="InterPro" id="IPR011006">
    <property type="entry name" value="CheY-like_superfamily"/>
</dbReference>
<name>A0A3B1C1D7_9ZZZZ</name>
<gene>
    <name evidence="2" type="ORF">MNBD_NITROSPINAE03-1098</name>
</gene>
<dbReference type="PANTHER" id="PTHR43228:SF1">
    <property type="entry name" value="TWO-COMPONENT RESPONSE REGULATOR ARR22"/>
    <property type="match status" value="1"/>
</dbReference>
<dbReference type="SUPFAM" id="SSF52172">
    <property type="entry name" value="CheY-like"/>
    <property type="match status" value="1"/>
</dbReference>
<dbReference type="PANTHER" id="PTHR43228">
    <property type="entry name" value="TWO-COMPONENT RESPONSE REGULATOR"/>
    <property type="match status" value="1"/>
</dbReference>
<organism evidence="2">
    <name type="scientific">hydrothermal vent metagenome</name>
    <dbReference type="NCBI Taxonomy" id="652676"/>
    <lineage>
        <taxon>unclassified sequences</taxon>
        <taxon>metagenomes</taxon>
        <taxon>ecological metagenomes</taxon>
    </lineage>
</organism>
<protein>
    <recommendedName>
        <fullName evidence="1">Response regulatory domain-containing protein</fullName>
    </recommendedName>
</protein>
<sequence length="129" mass="14270">MWVEKMATVLIVDDIDGVRRSLKKVVMLEGHDVLEAEDGEQAIRLLKENLPDLLITDIYMPGMDGLELIGKLRSDYPDLKIIAISGGQPGEGEDEIANVLSQAVKFGADKGLAKPYSLDEMQKAIREFI</sequence>
<dbReference type="EMBL" id="UOGB01000285">
    <property type="protein sequence ID" value="VAX24009.1"/>
    <property type="molecule type" value="Genomic_DNA"/>
</dbReference>
<dbReference type="PROSITE" id="PS50110">
    <property type="entry name" value="RESPONSE_REGULATORY"/>
    <property type="match status" value="1"/>
</dbReference>
<dbReference type="InterPro" id="IPR001789">
    <property type="entry name" value="Sig_transdc_resp-reg_receiver"/>
</dbReference>
<proteinExistence type="predicted"/>
<dbReference type="InterPro" id="IPR052048">
    <property type="entry name" value="ST_Response_Regulator"/>
</dbReference>